<dbReference type="FunFam" id="3.30.1370.10:FF:000003">
    <property type="entry name" value="poly(RC)-binding protein 2 isoform X1"/>
    <property type="match status" value="1"/>
</dbReference>
<dbReference type="InterPro" id="IPR004087">
    <property type="entry name" value="KH_dom"/>
</dbReference>
<feature type="domain" description="K Homology" evidence="4">
    <location>
        <begin position="34"/>
        <end position="102"/>
    </location>
</feature>
<evidence type="ECO:0000256" key="2">
    <source>
        <dbReference type="PROSITE-ProRule" id="PRU00117"/>
    </source>
</evidence>
<dbReference type="AlphaFoldDB" id="A0A3Q3AQN3"/>
<dbReference type="CDD" id="cd22517">
    <property type="entry name" value="KH-I_PCBP4_rpt1"/>
    <property type="match status" value="1"/>
</dbReference>
<keyword evidence="2" id="KW-0694">RNA-binding</keyword>
<evidence type="ECO:0000313" key="6">
    <source>
        <dbReference type="Proteomes" id="UP000264800"/>
    </source>
</evidence>
<feature type="region of interest" description="Disordered" evidence="3">
    <location>
        <begin position="1"/>
        <end position="22"/>
    </location>
</feature>
<dbReference type="PANTHER" id="PTHR10288">
    <property type="entry name" value="KH DOMAIN CONTAINING RNA BINDING PROTEIN"/>
    <property type="match status" value="1"/>
</dbReference>
<sequence>MRLLAAESTHTSTHHTTTSTMSCEQEFGDGAMGVMLTLRLLMHGKEVGSIIGKKGETVKRIREESSARINISEGSCPERIITITGPTDCVFRAFTMITFKLEEDLSALVANGTVSSKPPVTLRLVIPASQCGSLIGKGGSKIKEIRETTGAQVQVAGDLLPNSTEREVTISGGQDAIIQCVKLICTVILESPPKGATIPYRPSPSPGTVLLAGNQVFEASDFSSHPLFSVAQGGVDLQQTYAVQSHYGIPHSELAKLHQLSMQQQGLASISQSATQVLPGVEASSQTTSQELLIPNDLIGSIIGRQGTKINEIRQVSGAQIKIGSQIDSSSDRHVAITGTPIAINLAQYLITSCLETAKSTAQSSSMPSPVDLTMSFTQPAPPASASSSSSSPLAAMGAMLPHAPILGAPYALPLSSLLGVKSIPYLALSTPPASAAAAIGAPVSTAATAAVPVSAHAAAALASYTAKISSSANGMKKPERQKFAPY</sequence>
<evidence type="ECO:0000313" key="5">
    <source>
        <dbReference type="Ensembl" id="ENSKMAP00000019183.1"/>
    </source>
</evidence>
<dbReference type="GeneTree" id="ENSGT00940000159711"/>
<feature type="region of interest" description="Disordered" evidence="3">
    <location>
        <begin position="362"/>
        <end position="389"/>
    </location>
</feature>
<dbReference type="OMA" id="GKAGHRI"/>
<evidence type="ECO:0000256" key="1">
    <source>
        <dbReference type="ARBA" id="ARBA00022737"/>
    </source>
</evidence>
<dbReference type="GeneID" id="108250708"/>
<evidence type="ECO:0000256" key="3">
    <source>
        <dbReference type="SAM" id="MobiDB-lite"/>
    </source>
</evidence>
<evidence type="ECO:0000259" key="4">
    <source>
        <dbReference type="SMART" id="SM00322"/>
    </source>
</evidence>
<dbReference type="CTD" id="57060"/>
<dbReference type="STRING" id="37003.ENSKMAP00000019183"/>
<dbReference type="PROSITE" id="PS50084">
    <property type="entry name" value="KH_TYPE_1"/>
    <property type="match status" value="3"/>
</dbReference>
<dbReference type="InterPro" id="IPR004088">
    <property type="entry name" value="KH_dom_type_1"/>
</dbReference>
<dbReference type="InterPro" id="IPR036612">
    <property type="entry name" value="KH_dom_type_1_sf"/>
</dbReference>
<feature type="compositionally biased region" description="Low complexity" evidence="3">
    <location>
        <begin position="8"/>
        <end position="20"/>
    </location>
</feature>
<protein>
    <submittedName>
        <fullName evidence="5">Poly(rC) binding protein 4</fullName>
    </submittedName>
</protein>
<dbReference type="Gene3D" id="3.30.1370.10">
    <property type="entry name" value="K Homology domain, type 1"/>
    <property type="match status" value="3"/>
</dbReference>
<dbReference type="SUPFAM" id="SSF54791">
    <property type="entry name" value="Eukaryotic type KH-domain (KH-domain type I)"/>
    <property type="match status" value="3"/>
</dbReference>
<feature type="domain" description="K Homology" evidence="4">
    <location>
        <begin position="286"/>
        <end position="356"/>
    </location>
</feature>
<dbReference type="KEGG" id="kmr:108250708"/>
<keyword evidence="6" id="KW-1185">Reference proteome</keyword>
<organism evidence="5 6">
    <name type="scientific">Kryptolebias marmoratus</name>
    <name type="common">Mangrove killifish</name>
    <name type="synonym">Rivulus marmoratus</name>
    <dbReference type="NCBI Taxonomy" id="37003"/>
    <lineage>
        <taxon>Eukaryota</taxon>
        <taxon>Metazoa</taxon>
        <taxon>Chordata</taxon>
        <taxon>Craniata</taxon>
        <taxon>Vertebrata</taxon>
        <taxon>Euteleostomi</taxon>
        <taxon>Actinopterygii</taxon>
        <taxon>Neopterygii</taxon>
        <taxon>Teleostei</taxon>
        <taxon>Neoteleostei</taxon>
        <taxon>Acanthomorphata</taxon>
        <taxon>Ovalentaria</taxon>
        <taxon>Atherinomorphae</taxon>
        <taxon>Cyprinodontiformes</taxon>
        <taxon>Rivulidae</taxon>
        <taxon>Kryptolebias</taxon>
    </lineage>
</organism>
<dbReference type="GO" id="GO:0003723">
    <property type="term" value="F:RNA binding"/>
    <property type="evidence" value="ECO:0007669"/>
    <property type="project" value="UniProtKB-UniRule"/>
</dbReference>
<dbReference type="RefSeq" id="XP_037831195.1">
    <property type="nucleotide sequence ID" value="XM_037975267.1"/>
</dbReference>
<dbReference type="RefSeq" id="XP_017296200.1">
    <property type="nucleotide sequence ID" value="XM_017440711.2"/>
</dbReference>
<feature type="domain" description="K Homology" evidence="4">
    <location>
        <begin position="118"/>
        <end position="189"/>
    </location>
</feature>
<dbReference type="RefSeq" id="XP_037831196.1">
    <property type="nucleotide sequence ID" value="XM_037975268.1"/>
</dbReference>
<dbReference type="OrthoDB" id="442947at2759"/>
<name>A0A3Q3AQN3_KRYMA</name>
<dbReference type="Pfam" id="PF00013">
    <property type="entry name" value="KH_1"/>
    <property type="match status" value="3"/>
</dbReference>
<proteinExistence type="predicted"/>
<reference evidence="5" key="2">
    <citation type="submission" date="2025-09" db="UniProtKB">
        <authorList>
            <consortium name="Ensembl"/>
        </authorList>
    </citation>
    <scope>IDENTIFICATION</scope>
</reference>
<dbReference type="SMART" id="SM00322">
    <property type="entry name" value="KH"/>
    <property type="match status" value="3"/>
</dbReference>
<dbReference type="RefSeq" id="XP_017296201.1">
    <property type="nucleotide sequence ID" value="XM_017440712.2"/>
</dbReference>
<reference evidence="5" key="1">
    <citation type="submission" date="2025-08" db="UniProtKB">
        <authorList>
            <consortium name="Ensembl"/>
        </authorList>
    </citation>
    <scope>IDENTIFICATION</scope>
</reference>
<dbReference type="Ensembl" id="ENSKMAT00000019446.1">
    <property type="protein sequence ID" value="ENSKMAP00000019183.1"/>
    <property type="gene ID" value="ENSKMAG00000014252.1"/>
</dbReference>
<keyword evidence="1" id="KW-0677">Repeat</keyword>
<accession>A0A3Q3AQN3</accession>
<dbReference type="PROSITE" id="PS51257">
    <property type="entry name" value="PROKAR_LIPOPROTEIN"/>
    <property type="match status" value="1"/>
</dbReference>
<dbReference type="Proteomes" id="UP000264800">
    <property type="component" value="Unplaced"/>
</dbReference>
<dbReference type="FunFam" id="3.30.1370.10:FF:000002">
    <property type="entry name" value="poly(RC)-binding protein 2 isoform X1"/>
    <property type="match status" value="1"/>
</dbReference>